<dbReference type="Proteomes" id="UP000042738">
    <property type="component" value="Chromosome"/>
</dbReference>
<dbReference type="Pfam" id="PF04985">
    <property type="entry name" value="Phage_tube"/>
    <property type="match status" value="1"/>
</dbReference>
<name>A0A068Z7G5_9GAMM</name>
<organism evidence="1 2">
    <name type="scientific">Serratia symbiotica</name>
    <dbReference type="NCBI Taxonomy" id="138074"/>
    <lineage>
        <taxon>Bacteria</taxon>
        <taxon>Pseudomonadati</taxon>
        <taxon>Pseudomonadota</taxon>
        <taxon>Gammaproteobacteria</taxon>
        <taxon>Enterobacterales</taxon>
        <taxon>Yersiniaceae</taxon>
        <taxon>Serratia</taxon>
    </lineage>
</organism>
<reference evidence="1 2" key="1">
    <citation type="journal article" date="2014" name="Genome Announc.">
        <title>Whole-Genome Sequence of Serratia symbiotica Strain CWBI-2.3T, a Free-Living Symbiont of the Black Bean Aphid Aphis fabae.</title>
        <authorList>
            <person name="Foray V."/>
            <person name="Grigorescu A.S."/>
            <person name="Sabri A."/>
            <person name="Haubruge E."/>
            <person name="Lognay G."/>
            <person name="Francis F."/>
            <person name="Fauconnier M.L."/>
            <person name="Hance T."/>
            <person name="Thonart P."/>
        </authorList>
    </citation>
    <scope>NUCLEOTIDE SEQUENCE [LARGE SCALE GENOMIC DNA]</scope>
    <source>
        <strain evidence="1">CWBI-2.3</strain>
    </source>
</reference>
<gene>
    <name evidence="1" type="ORF">SYMBAF_00180</name>
</gene>
<dbReference type="EMBL" id="CP050855">
    <property type="protein sequence ID" value="QLH61663.1"/>
    <property type="molecule type" value="Genomic_DNA"/>
</dbReference>
<evidence type="ECO:0000313" key="1">
    <source>
        <dbReference type="EMBL" id="QLH61663.1"/>
    </source>
</evidence>
<sequence>MAVPHKLRLFTCFVNGSNCIGKVSSVTLPKLTRKTEDFQGGGMIGSAAVDLGLDSGALDTTMVVGGLVQSLLLNYCGDIDETRFRFAGEYYTDGESLLVEVELRGRITEMDGGESKQGEDTSVSYTMKNTYYKLTIDDKPLFEFDLLNFIYKKDGKNIYPDRITSALGMGN</sequence>
<evidence type="ECO:0000313" key="2">
    <source>
        <dbReference type="Proteomes" id="UP000042738"/>
    </source>
</evidence>
<proteinExistence type="predicted"/>
<dbReference type="RefSeq" id="WP_006117904.1">
    <property type="nucleotide sequence ID" value="NZ_CP050855.1"/>
</dbReference>
<dbReference type="STRING" id="138074.SYMBAF_160374"/>
<protein>
    <submittedName>
        <fullName evidence="1">Phage major tail tube protein</fullName>
    </submittedName>
</protein>
<dbReference type="InterPro" id="IPR006498">
    <property type="entry name" value="Tail_tube"/>
</dbReference>
<dbReference type="GeneID" id="93734945"/>
<dbReference type="AlphaFoldDB" id="A0A068Z7G5"/>
<accession>A0A068Z7G5</accession>